<protein>
    <submittedName>
        <fullName evidence="2">Uncharacterized protein</fullName>
    </submittedName>
</protein>
<evidence type="ECO:0000313" key="3">
    <source>
        <dbReference type="Proteomes" id="UP000007058"/>
    </source>
</evidence>
<keyword evidence="1" id="KW-0732">Signal</keyword>
<dbReference type="KEGG" id="mag:amb1655"/>
<evidence type="ECO:0000256" key="1">
    <source>
        <dbReference type="SAM" id="SignalP"/>
    </source>
</evidence>
<feature type="chain" id="PRO_5004218289" evidence="1">
    <location>
        <begin position="24"/>
        <end position="464"/>
    </location>
</feature>
<keyword evidence="3" id="KW-1185">Reference proteome</keyword>
<organism evidence="2 3">
    <name type="scientific">Paramagnetospirillum magneticum (strain ATCC 700264 / AMB-1)</name>
    <name type="common">Magnetospirillum magneticum</name>
    <dbReference type="NCBI Taxonomy" id="342108"/>
    <lineage>
        <taxon>Bacteria</taxon>
        <taxon>Pseudomonadati</taxon>
        <taxon>Pseudomonadota</taxon>
        <taxon>Alphaproteobacteria</taxon>
        <taxon>Rhodospirillales</taxon>
        <taxon>Magnetospirillaceae</taxon>
        <taxon>Paramagnetospirillum</taxon>
    </lineage>
</organism>
<gene>
    <name evidence="2" type="ordered locus">amb1655</name>
</gene>
<proteinExistence type="predicted"/>
<dbReference type="EMBL" id="AP007255">
    <property type="protein sequence ID" value="BAE50459.1"/>
    <property type="molecule type" value="Genomic_DNA"/>
</dbReference>
<accession>Q2W6R6</accession>
<dbReference type="HOGENOM" id="CLU_588998_0_0_5"/>
<name>Q2W6R6_PARM1</name>
<reference evidence="2 3" key="1">
    <citation type="journal article" date="2005" name="DNA Res.">
        <title>Complete genome sequence of the facultative anaerobic magnetotactic bacterium Magnetospirillum sp. strain AMB-1.</title>
        <authorList>
            <person name="Matsunaga T."/>
            <person name="Okamura Y."/>
            <person name="Fukuda Y."/>
            <person name="Wahyudi A.T."/>
            <person name="Murase Y."/>
            <person name="Takeyama H."/>
        </authorList>
    </citation>
    <scope>NUCLEOTIDE SEQUENCE [LARGE SCALE GENOMIC DNA]</scope>
    <source>
        <strain evidence="3">ATCC 700264 / AMB-1</strain>
    </source>
</reference>
<dbReference type="AlphaFoldDB" id="Q2W6R6"/>
<feature type="signal peptide" evidence="1">
    <location>
        <begin position="1"/>
        <end position="23"/>
    </location>
</feature>
<dbReference type="Proteomes" id="UP000007058">
    <property type="component" value="Chromosome"/>
</dbReference>
<evidence type="ECO:0000313" key="2">
    <source>
        <dbReference type="EMBL" id="BAE50459.1"/>
    </source>
</evidence>
<sequence length="464" mass="48980">MRFLMGAVVATALLAMAPGAAQADSVKIILDNPNLIHFYPNGQDSSMPSYYTSKNYFPQTLEQSIRQFTATSLQRDGIAAQVDDVVVTNGKALVTLSSSDSTALKQAAGYVKMLPAFMDSAHAGLGWTGAQKCKGATGCWDPSPGVSPWAFYLPLGLPMVNQKAVMLLNYPPSDALCSADYLSNFTMARWTQVLSRVGIVDPLLYETIVDVHPIAAPGSGQSTYIANTTQYFSSATPPNYDQALLDLLVYPAGRTGATTVPLQVAGSDALKVWATMIGSSTTPRPGTVGTLIRTGKPAIPWVATNHPDVTTYQRCPGDAKAAKAEAPATPAATATSTAAYTDDQLVQDEVLDLQAACVLQTLAASPGTSPEAALAQCKTIWCAENNGTCRVEDVCIQARLDYDFTSEGHCNCEEAAKAFCKANVNQACPSKTAVTSCKPFNDAAGCSKSTNSYATCKSLTVNTK</sequence>